<feature type="transmembrane region" description="Helical" evidence="7">
    <location>
        <begin position="393"/>
        <end position="415"/>
    </location>
</feature>
<dbReference type="InterPro" id="IPR020846">
    <property type="entry name" value="MFS_dom"/>
</dbReference>
<dbReference type="GO" id="GO:0022857">
    <property type="term" value="F:transmembrane transporter activity"/>
    <property type="evidence" value="ECO:0007669"/>
    <property type="project" value="InterPro"/>
</dbReference>
<dbReference type="AlphaFoldDB" id="A0A2P6NB09"/>
<dbReference type="PANTHER" id="PTHR23505">
    <property type="entry name" value="SPINSTER"/>
    <property type="match status" value="1"/>
</dbReference>
<feature type="transmembrane region" description="Helical" evidence="7">
    <location>
        <begin position="46"/>
        <end position="63"/>
    </location>
</feature>
<comment type="caution">
    <text evidence="9">The sequence shown here is derived from an EMBL/GenBank/DDBJ whole genome shotgun (WGS) entry which is preliminary data.</text>
</comment>
<name>A0A2P6NB09_9EUKA</name>
<dbReference type="PANTHER" id="PTHR23505:SF79">
    <property type="entry name" value="PROTEIN SPINSTER"/>
    <property type="match status" value="1"/>
</dbReference>
<protein>
    <submittedName>
        <fullName evidence="9">Major facilitator superfamily protein</fullName>
    </submittedName>
</protein>
<keyword evidence="10" id="KW-1185">Reference proteome</keyword>
<dbReference type="InParanoid" id="A0A2P6NB09"/>
<feature type="domain" description="Major facilitator superfamily (MFS) profile" evidence="8">
    <location>
        <begin position="50"/>
        <end position="448"/>
    </location>
</feature>
<dbReference type="SUPFAM" id="SSF103473">
    <property type="entry name" value="MFS general substrate transporter"/>
    <property type="match status" value="1"/>
</dbReference>
<dbReference type="EMBL" id="MDYQ01000129">
    <property type="protein sequence ID" value="PRP81131.1"/>
    <property type="molecule type" value="Genomic_DNA"/>
</dbReference>
<accession>A0A2P6NB09</accession>
<reference evidence="9 10" key="1">
    <citation type="journal article" date="2018" name="Genome Biol. Evol.">
        <title>Multiple Roots of Fruiting Body Formation in Amoebozoa.</title>
        <authorList>
            <person name="Hillmann F."/>
            <person name="Forbes G."/>
            <person name="Novohradska S."/>
            <person name="Ferling I."/>
            <person name="Riege K."/>
            <person name="Groth M."/>
            <person name="Westermann M."/>
            <person name="Marz M."/>
            <person name="Spaller T."/>
            <person name="Winckler T."/>
            <person name="Schaap P."/>
            <person name="Glockner G."/>
        </authorList>
    </citation>
    <scope>NUCLEOTIDE SEQUENCE [LARGE SCALE GENOMIC DNA]</scope>
    <source>
        <strain evidence="9 10">Jena</strain>
    </source>
</reference>
<dbReference type="STRING" id="1890364.A0A2P6NB09"/>
<feature type="transmembrane region" description="Helical" evidence="7">
    <location>
        <begin position="203"/>
        <end position="225"/>
    </location>
</feature>
<comment type="similarity">
    <text evidence="6">Belongs to the major facilitator superfamily. Spinster (TC 2.A.1.49) family.</text>
</comment>
<keyword evidence="3 7" id="KW-0812">Transmembrane</keyword>
<evidence type="ECO:0000256" key="5">
    <source>
        <dbReference type="ARBA" id="ARBA00023136"/>
    </source>
</evidence>
<evidence type="ECO:0000259" key="8">
    <source>
        <dbReference type="PROSITE" id="PS50850"/>
    </source>
</evidence>
<dbReference type="GO" id="GO:0016020">
    <property type="term" value="C:membrane"/>
    <property type="evidence" value="ECO:0007669"/>
    <property type="project" value="UniProtKB-SubCell"/>
</dbReference>
<evidence type="ECO:0000256" key="4">
    <source>
        <dbReference type="ARBA" id="ARBA00022989"/>
    </source>
</evidence>
<evidence type="ECO:0000256" key="1">
    <source>
        <dbReference type="ARBA" id="ARBA00004141"/>
    </source>
</evidence>
<feature type="transmembrane region" description="Helical" evidence="7">
    <location>
        <begin position="116"/>
        <end position="136"/>
    </location>
</feature>
<feature type="transmembrane region" description="Helical" evidence="7">
    <location>
        <begin position="142"/>
        <end position="163"/>
    </location>
</feature>
<dbReference type="OrthoDB" id="6770063at2759"/>
<sequence length="469" mass="51405">MGRGSRHSLAEDNYFGSTKYEAQRLLSEDEMLEDVLNVGEQKVQKGAYVTLAILTLVNLLNYADRMIPSATKSLYQKEFDITDMQSSIPASTFIVVYMIFSPIFAALADRGVSRKFLLIAGVVWWSLSTGAVYFSHHFWEFTIYRSLVAVGEACYATIAPALLSDLYPPLKRNKAMMVFFVATPIGAALGFVLGGQIGHYFGWRYAFLICGAPGILIAFSLLLATDPGRNIYEKREDRDKLVPWSVALKSLLNNRTYLVTLGGLTCLTWAIGAIADWAPEFFVRNTSVSVDQAGLVVGAMAVIGGLGGTIAGSLLGDVFKRRVTNSYMLVSAVGALTSSVVFVLMFFFAWKKTNVFLVFATLLVAQFLGWWYTGPINAILANVVSSHIRARSFATTIIVMHTLGDGVSPLLVGLISDHVGSDKAEGLLIALLTVPTFIFIAGVVWMSYWYLAAKRGLIFEPEEPVDLPE</sequence>
<feature type="transmembrane region" description="Helical" evidence="7">
    <location>
        <begin position="327"/>
        <end position="349"/>
    </location>
</feature>
<feature type="transmembrane region" description="Helical" evidence="7">
    <location>
        <begin position="427"/>
        <end position="451"/>
    </location>
</feature>
<keyword evidence="2" id="KW-0813">Transport</keyword>
<evidence type="ECO:0000256" key="2">
    <source>
        <dbReference type="ARBA" id="ARBA00022448"/>
    </source>
</evidence>
<evidence type="ECO:0000256" key="7">
    <source>
        <dbReference type="SAM" id="Phobius"/>
    </source>
</evidence>
<dbReference type="Pfam" id="PF07690">
    <property type="entry name" value="MFS_1"/>
    <property type="match status" value="1"/>
</dbReference>
<evidence type="ECO:0000256" key="6">
    <source>
        <dbReference type="ARBA" id="ARBA00024338"/>
    </source>
</evidence>
<dbReference type="CDD" id="cd17328">
    <property type="entry name" value="MFS_spinster_like"/>
    <property type="match status" value="1"/>
</dbReference>
<feature type="transmembrane region" description="Helical" evidence="7">
    <location>
        <begin position="257"/>
        <end position="275"/>
    </location>
</feature>
<gene>
    <name evidence="9" type="ORF">PROFUN_01965</name>
</gene>
<organism evidence="9 10">
    <name type="scientific">Planoprotostelium fungivorum</name>
    <dbReference type="NCBI Taxonomy" id="1890364"/>
    <lineage>
        <taxon>Eukaryota</taxon>
        <taxon>Amoebozoa</taxon>
        <taxon>Evosea</taxon>
        <taxon>Variosea</taxon>
        <taxon>Cavosteliida</taxon>
        <taxon>Cavosteliaceae</taxon>
        <taxon>Planoprotostelium</taxon>
    </lineage>
</organism>
<dbReference type="InterPro" id="IPR044770">
    <property type="entry name" value="MFS_spinster-like"/>
</dbReference>
<feature type="transmembrane region" description="Helical" evidence="7">
    <location>
        <begin position="175"/>
        <end position="197"/>
    </location>
</feature>
<comment type="subcellular location">
    <subcellularLocation>
        <location evidence="1">Membrane</location>
        <topology evidence="1">Multi-pass membrane protein</topology>
    </subcellularLocation>
</comment>
<dbReference type="InterPro" id="IPR036259">
    <property type="entry name" value="MFS_trans_sf"/>
</dbReference>
<feature type="transmembrane region" description="Helical" evidence="7">
    <location>
        <begin position="295"/>
        <end position="315"/>
    </location>
</feature>
<dbReference type="PROSITE" id="PS50850">
    <property type="entry name" value="MFS"/>
    <property type="match status" value="1"/>
</dbReference>
<dbReference type="InterPro" id="IPR011701">
    <property type="entry name" value="MFS"/>
</dbReference>
<keyword evidence="5 7" id="KW-0472">Membrane</keyword>
<keyword evidence="4 7" id="KW-1133">Transmembrane helix</keyword>
<dbReference type="Gene3D" id="1.20.1250.20">
    <property type="entry name" value="MFS general substrate transporter like domains"/>
    <property type="match status" value="1"/>
</dbReference>
<evidence type="ECO:0000256" key="3">
    <source>
        <dbReference type="ARBA" id="ARBA00022692"/>
    </source>
</evidence>
<feature type="transmembrane region" description="Helical" evidence="7">
    <location>
        <begin position="355"/>
        <end position="372"/>
    </location>
</feature>
<proteinExistence type="inferred from homology"/>
<evidence type="ECO:0000313" key="9">
    <source>
        <dbReference type="EMBL" id="PRP81131.1"/>
    </source>
</evidence>
<feature type="transmembrane region" description="Helical" evidence="7">
    <location>
        <begin position="88"/>
        <end position="107"/>
    </location>
</feature>
<dbReference type="Proteomes" id="UP000241769">
    <property type="component" value="Unassembled WGS sequence"/>
</dbReference>
<evidence type="ECO:0000313" key="10">
    <source>
        <dbReference type="Proteomes" id="UP000241769"/>
    </source>
</evidence>